<evidence type="ECO:0000313" key="3">
    <source>
        <dbReference type="Proteomes" id="UP000614811"/>
    </source>
</evidence>
<reference evidence="2" key="1">
    <citation type="journal article" date="2014" name="Int. J. Syst. Evol. Microbiol.">
        <title>Complete genome sequence of Corynebacterium casei LMG S-19264T (=DSM 44701T), isolated from a smear-ripened cheese.</title>
        <authorList>
            <consortium name="US DOE Joint Genome Institute (JGI-PGF)"/>
            <person name="Walter F."/>
            <person name="Albersmeier A."/>
            <person name="Kalinowski J."/>
            <person name="Ruckert C."/>
        </authorList>
    </citation>
    <scope>NUCLEOTIDE SEQUENCE</scope>
    <source>
        <strain evidence="2">KCTC 12711</strain>
    </source>
</reference>
<evidence type="ECO:0000313" key="2">
    <source>
        <dbReference type="EMBL" id="GGZ97513.1"/>
    </source>
</evidence>
<organism evidence="2 3">
    <name type="scientific">Arenicella chitinivorans</name>
    <dbReference type="NCBI Taxonomy" id="1329800"/>
    <lineage>
        <taxon>Bacteria</taxon>
        <taxon>Pseudomonadati</taxon>
        <taxon>Pseudomonadota</taxon>
        <taxon>Gammaproteobacteria</taxon>
        <taxon>Arenicellales</taxon>
        <taxon>Arenicellaceae</taxon>
        <taxon>Arenicella</taxon>
    </lineage>
</organism>
<dbReference type="RefSeq" id="WP_189398165.1">
    <property type="nucleotide sequence ID" value="NZ_BMXA01000001.1"/>
</dbReference>
<name>A0A918RG06_9GAMM</name>
<dbReference type="InterPro" id="IPR035093">
    <property type="entry name" value="RelE/ParE_toxin_dom_sf"/>
</dbReference>
<keyword evidence="1" id="KW-1277">Toxin-antitoxin system</keyword>
<accession>A0A918RG06</accession>
<keyword evidence="3" id="KW-1185">Reference proteome</keyword>
<comment type="caution">
    <text evidence="2">The sequence shown here is derived from an EMBL/GenBank/DDBJ whole genome shotgun (WGS) entry which is preliminary data.</text>
</comment>
<proteinExistence type="predicted"/>
<dbReference type="InterPro" id="IPR007712">
    <property type="entry name" value="RelE/ParE_toxin"/>
</dbReference>
<protein>
    <submittedName>
        <fullName evidence="2">Plasmid stabilization protein</fullName>
    </submittedName>
</protein>
<evidence type="ECO:0000256" key="1">
    <source>
        <dbReference type="ARBA" id="ARBA00022649"/>
    </source>
</evidence>
<dbReference type="Gene3D" id="3.30.2310.20">
    <property type="entry name" value="RelE-like"/>
    <property type="match status" value="1"/>
</dbReference>
<reference evidence="2" key="2">
    <citation type="submission" date="2020-09" db="EMBL/GenBank/DDBJ databases">
        <authorList>
            <person name="Sun Q."/>
            <person name="Kim S."/>
        </authorList>
    </citation>
    <scope>NUCLEOTIDE SEQUENCE</scope>
    <source>
        <strain evidence="2">KCTC 12711</strain>
    </source>
</reference>
<gene>
    <name evidence="2" type="ORF">GCM10008090_02260</name>
</gene>
<dbReference type="EMBL" id="BMXA01000001">
    <property type="protein sequence ID" value="GGZ97513.1"/>
    <property type="molecule type" value="Genomic_DNA"/>
</dbReference>
<dbReference type="AlphaFoldDB" id="A0A918RG06"/>
<dbReference type="Proteomes" id="UP000614811">
    <property type="component" value="Unassembled WGS sequence"/>
</dbReference>
<sequence length="95" mass="11267">MNVRFTSESVNDLQRVVEFIEVKNPFAAKRIAIDIQEGIARLKIFPYLGLPVIKADNPELIRDLYVRDYTVRYLIEDKDIYILRVWHNREAEKDS</sequence>
<dbReference type="Pfam" id="PF05016">
    <property type="entry name" value="ParE_toxin"/>
    <property type="match status" value="1"/>
</dbReference>